<evidence type="ECO:0000313" key="2">
    <source>
        <dbReference type="EnsemblProtists" id="HpaP805820"/>
    </source>
</evidence>
<dbReference type="VEuPathDB" id="FungiDB:HpaG805820"/>
<protein>
    <submittedName>
        <fullName evidence="2">Uncharacterized protein</fullName>
    </submittedName>
</protein>
<keyword evidence="3" id="KW-1185">Reference proteome</keyword>
<dbReference type="AlphaFoldDB" id="M4BHE4"/>
<keyword evidence="1" id="KW-1133">Transmembrane helix</keyword>
<reference evidence="2" key="2">
    <citation type="submission" date="2015-06" db="UniProtKB">
        <authorList>
            <consortium name="EnsemblProtists"/>
        </authorList>
    </citation>
    <scope>IDENTIFICATION</scope>
    <source>
        <strain evidence="2">Emoy2</strain>
    </source>
</reference>
<accession>M4BHE4</accession>
<evidence type="ECO:0000256" key="1">
    <source>
        <dbReference type="SAM" id="Phobius"/>
    </source>
</evidence>
<name>M4BHE4_HYAAE</name>
<feature type="transmembrane region" description="Helical" evidence="1">
    <location>
        <begin position="42"/>
        <end position="59"/>
    </location>
</feature>
<keyword evidence="1" id="KW-0472">Membrane</keyword>
<dbReference type="Proteomes" id="UP000011713">
    <property type="component" value="Unassembled WGS sequence"/>
</dbReference>
<dbReference type="EMBL" id="JH598261">
    <property type="status" value="NOT_ANNOTATED_CDS"/>
    <property type="molecule type" value="Genomic_DNA"/>
</dbReference>
<proteinExistence type="predicted"/>
<reference evidence="3" key="1">
    <citation type="journal article" date="2010" name="Science">
        <title>Signatures of adaptation to obligate biotrophy in the Hyaloperonospora arabidopsidis genome.</title>
        <authorList>
            <person name="Baxter L."/>
            <person name="Tripathy S."/>
            <person name="Ishaque N."/>
            <person name="Boot N."/>
            <person name="Cabral A."/>
            <person name="Kemen E."/>
            <person name="Thines M."/>
            <person name="Ah-Fong A."/>
            <person name="Anderson R."/>
            <person name="Badejoko W."/>
            <person name="Bittner-Eddy P."/>
            <person name="Boore J.L."/>
            <person name="Chibucos M.C."/>
            <person name="Coates M."/>
            <person name="Dehal P."/>
            <person name="Delehaunty K."/>
            <person name="Dong S."/>
            <person name="Downton P."/>
            <person name="Dumas B."/>
            <person name="Fabro G."/>
            <person name="Fronick C."/>
            <person name="Fuerstenberg S.I."/>
            <person name="Fulton L."/>
            <person name="Gaulin E."/>
            <person name="Govers F."/>
            <person name="Hughes L."/>
            <person name="Humphray S."/>
            <person name="Jiang R.H."/>
            <person name="Judelson H."/>
            <person name="Kamoun S."/>
            <person name="Kyung K."/>
            <person name="Meijer H."/>
            <person name="Minx P."/>
            <person name="Morris P."/>
            <person name="Nelson J."/>
            <person name="Phuntumart V."/>
            <person name="Qutob D."/>
            <person name="Rehmany A."/>
            <person name="Rougon-Cardoso A."/>
            <person name="Ryden P."/>
            <person name="Torto-Alalibo T."/>
            <person name="Studholme D."/>
            <person name="Wang Y."/>
            <person name="Win J."/>
            <person name="Wood J."/>
            <person name="Clifton S.W."/>
            <person name="Rogers J."/>
            <person name="Van den Ackerveken G."/>
            <person name="Jones J.D."/>
            <person name="McDowell J.M."/>
            <person name="Beynon J."/>
            <person name="Tyler B.M."/>
        </authorList>
    </citation>
    <scope>NUCLEOTIDE SEQUENCE [LARGE SCALE GENOMIC DNA]</scope>
    <source>
        <strain evidence="3">Emoy2</strain>
    </source>
</reference>
<dbReference type="HOGENOM" id="CLU_2817933_0_0_1"/>
<dbReference type="InParanoid" id="M4BHE4"/>
<dbReference type="EnsemblProtists" id="HpaT805820">
    <property type="protein sequence ID" value="HpaP805820"/>
    <property type="gene ID" value="HpaG805820"/>
</dbReference>
<evidence type="ECO:0000313" key="3">
    <source>
        <dbReference type="Proteomes" id="UP000011713"/>
    </source>
</evidence>
<organism evidence="2 3">
    <name type="scientific">Hyaloperonospora arabidopsidis (strain Emoy2)</name>
    <name type="common">Downy mildew agent</name>
    <name type="synonym">Peronospora arabidopsidis</name>
    <dbReference type="NCBI Taxonomy" id="559515"/>
    <lineage>
        <taxon>Eukaryota</taxon>
        <taxon>Sar</taxon>
        <taxon>Stramenopiles</taxon>
        <taxon>Oomycota</taxon>
        <taxon>Peronosporomycetes</taxon>
        <taxon>Peronosporales</taxon>
        <taxon>Peronosporaceae</taxon>
        <taxon>Hyaloperonospora</taxon>
    </lineage>
</organism>
<keyword evidence="1" id="KW-0812">Transmembrane</keyword>
<sequence>MLVAAAAVATTTKTHHRHTAWEAQQNRASYVDLPVVSLRCRVFTVLSFVVSLCFVHVNLHRLVKRIP</sequence>